<evidence type="ECO:0000256" key="1">
    <source>
        <dbReference type="ARBA" id="ARBA00011073"/>
    </source>
</evidence>
<keyword evidence="2 6" id="KW-0645">Protease</keyword>
<organism evidence="10 11">
    <name type="scientific">Pontibacter akesuensis</name>
    <dbReference type="NCBI Taxonomy" id="388950"/>
    <lineage>
        <taxon>Bacteria</taxon>
        <taxon>Pseudomonadati</taxon>
        <taxon>Bacteroidota</taxon>
        <taxon>Cytophagia</taxon>
        <taxon>Cytophagales</taxon>
        <taxon>Hymenobacteraceae</taxon>
        <taxon>Pontibacter</taxon>
    </lineage>
</organism>
<evidence type="ECO:0000256" key="8">
    <source>
        <dbReference type="SAM" id="SignalP"/>
    </source>
</evidence>
<dbReference type="STRING" id="388950.GCA_001611675_03263"/>
<feature type="domain" description="PKD" evidence="9">
    <location>
        <begin position="870"/>
        <end position="933"/>
    </location>
</feature>
<dbReference type="InterPro" id="IPR022409">
    <property type="entry name" value="PKD/Chitinase_dom"/>
</dbReference>
<evidence type="ECO:0000259" key="9">
    <source>
        <dbReference type="PROSITE" id="PS50093"/>
    </source>
</evidence>
<feature type="domain" description="PKD" evidence="9">
    <location>
        <begin position="752"/>
        <end position="818"/>
    </location>
</feature>
<evidence type="ECO:0000256" key="4">
    <source>
        <dbReference type="ARBA" id="ARBA00022825"/>
    </source>
</evidence>
<dbReference type="GO" id="GO:0004252">
    <property type="term" value="F:serine-type endopeptidase activity"/>
    <property type="evidence" value="ECO:0007669"/>
    <property type="project" value="UniProtKB-UniRule"/>
</dbReference>
<dbReference type="Gene3D" id="3.40.50.200">
    <property type="entry name" value="Peptidase S8/S53 domain"/>
    <property type="match status" value="1"/>
</dbReference>
<feature type="chain" id="PRO_5010336986" evidence="8">
    <location>
        <begin position="25"/>
        <end position="1314"/>
    </location>
</feature>
<gene>
    <name evidence="10" type="ORF">SAMN04487941_4036</name>
</gene>
<sequence>MKKNYFVKGVLGLMLAGQVFSANAQELSSAQLVPANTPHQSPDEKPYHDDKIFVKFRQLETGTAIEFNGKSERAKKLKDDKISKALLKADARLMRQAAGKGSGNGVARIFQVELDGSVSSVKQLISELKAMPEVEYAELVPIYQIHAAPSDPSYTGGSQYSLNITKAVQSYSSFNATGAPIKVAIVDDAVLTSHTDLKANIWSNPGETGVDASGKDKASNGIDDDNNGYIDDVNGWDSADNDNNPNPPLVATALGNIAGPNTFSHGTHCAGIAGAVTNNGVGIASISNNKVQIVAVKCTPDNAANTRSIYTSFAGLAYAIRGAKADVVSMSFGGSGYSQAFQDLINEGAAQGMIFIASAGNNNNNLEQFPATYQHVISVSNTDEVDKKSSSSTFGNWVTIAAPGTNIYSTVAGTGTGIAAGGYTNYTGTSMSGPMVAGLAGYIKAQKPSLTPTQVRDIIVSTSDNVDILNPGYEGLLGAGRINVYQAIVAAGGTVLAPTVDFIPSKVSAVIGEEVAFANRSTGSNLTYAWTFQNANIATSTAKNPVVKFLAAGTHEVTLSINGGASKSVKINVSGFTALDVLGLPLAGPVGASGVNGHSANNIPAFANFYKYSTTHMISGVNISFRLATAGSANSTVRVKVWEAERGIPGRVLHTQTVKISDLKPNGLAGTLSPNYIYFDKPVQVPANSSFYVGFEIDYGTGDNISIHHTTYTGSGSESALFFNNSWQINAQVGARWTFAIFPVLANASEYPAGPISVTPAEACVGGQVTFDGASVNKATAYRWTFGNGTTAATATATSVYTTGGTYLPTLVATRAVNITEGTAVYPVELRQSFTKQIRVADCAQEPVAGFEVSALSANVGSAITFTNTTANATSYEWLISQGSTKIRSTEESPVVTFKTKGKYDVTLVTRNPEGDVSTSTKKQYIEIFTAGQDCGNVDFPFPARLTTFGTGAGGTFSGHNGYGIGTYAKSFDLAAGTVVSKAMFNIATAAAKVPATSFITVNVWNAGLNGTPGEVISSVKVSYTKMMQAIATNGGNMEVILDQPVVLSVDSRIYVGFAVNFIAGDNMAVASKLAGPNMGERSLALYGSTWYTLKDLVSLSTDFAIGIGTFDNIDKLPIANFTTSATTVAVGESIKLDASQSKKAQVYNWQVSGGTVTAMGESAASAVYDPTKAAVVFSKAGKYTITLVVMGDCGAKVAMKTIEVEVTGTTPVATETSVEESKAAGITDLITDASLVYPNPSTGQYNVVLKGVAQQQVVVSVWDLTGKEVSRKNVTLNSNSEVHQVNLGNQPVGMYLLHVTAGNKVQVHKLIKK</sequence>
<dbReference type="Pfam" id="PF00801">
    <property type="entry name" value="PKD"/>
    <property type="match status" value="2"/>
</dbReference>
<dbReference type="SMART" id="SM00089">
    <property type="entry name" value="PKD"/>
    <property type="match status" value="4"/>
</dbReference>
<accession>A0A1I7KSH0</accession>
<evidence type="ECO:0000313" key="11">
    <source>
        <dbReference type="Proteomes" id="UP000182491"/>
    </source>
</evidence>
<dbReference type="Pfam" id="PF18911">
    <property type="entry name" value="PKD_4"/>
    <property type="match status" value="2"/>
</dbReference>
<feature type="signal peptide" evidence="8">
    <location>
        <begin position="1"/>
        <end position="24"/>
    </location>
</feature>
<evidence type="ECO:0000313" key="10">
    <source>
        <dbReference type="EMBL" id="SFV00294.1"/>
    </source>
</evidence>
<comment type="similarity">
    <text evidence="1 6">Belongs to the peptidase S8 family.</text>
</comment>
<proteinExistence type="inferred from homology"/>
<feature type="active site" description="Charge relay system" evidence="5 6">
    <location>
        <position position="187"/>
    </location>
</feature>
<dbReference type="EMBL" id="FPCA01000008">
    <property type="protein sequence ID" value="SFV00294.1"/>
    <property type="molecule type" value="Genomic_DNA"/>
</dbReference>
<feature type="region of interest" description="Disordered" evidence="7">
    <location>
        <begin position="203"/>
        <end position="247"/>
    </location>
</feature>
<dbReference type="PROSITE" id="PS00137">
    <property type="entry name" value="SUBTILASE_HIS"/>
    <property type="match status" value="1"/>
</dbReference>
<dbReference type="Proteomes" id="UP000182491">
    <property type="component" value="Unassembled WGS sequence"/>
</dbReference>
<evidence type="ECO:0000256" key="5">
    <source>
        <dbReference type="PIRSR" id="PIRSR615500-1"/>
    </source>
</evidence>
<dbReference type="InterPro" id="IPR022398">
    <property type="entry name" value="Peptidase_S8_His-AS"/>
</dbReference>
<dbReference type="SUPFAM" id="SSF52743">
    <property type="entry name" value="Subtilisin-like"/>
    <property type="match status" value="1"/>
</dbReference>
<dbReference type="CDD" id="cd00146">
    <property type="entry name" value="PKD"/>
    <property type="match status" value="1"/>
</dbReference>
<dbReference type="PROSITE" id="PS00138">
    <property type="entry name" value="SUBTILASE_SER"/>
    <property type="match status" value="1"/>
</dbReference>
<dbReference type="InterPro" id="IPR015500">
    <property type="entry name" value="Peptidase_S8_subtilisin-rel"/>
</dbReference>
<dbReference type="Gene3D" id="2.60.40.10">
    <property type="entry name" value="Immunoglobulins"/>
    <property type="match status" value="4"/>
</dbReference>
<dbReference type="Pfam" id="PF00082">
    <property type="entry name" value="Peptidase_S8"/>
    <property type="match status" value="1"/>
</dbReference>
<dbReference type="InterPro" id="IPR000601">
    <property type="entry name" value="PKD_dom"/>
</dbReference>
<dbReference type="PROSITE" id="PS50093">
    <property type="entry name" value="PKD"/>
    <property type="match status" value="4"/>
</dbReference>
<feature type="domain" description="PKD" evidence="9">
    <location>
        <begin position="498"/>
        <end position="573"/>
    </location>
</feature>
<feature type="active site" description="Charge relay system" evidence="5 6">
    <location>
        <position position="430"/>
    </location>
</feature>
<evidence type="ECO:0000256" key="6">
    <source>
        <dbReference type="PROSITE-ProRule" id="PRU01240"/>
    </source>
</evidence>
<keyword evidence="8" id="KW-0732">Signal</keyword>
<dbReference type="NCBIfam" id="TIGR04183">
    <property type="entry name" value="Por_Secre_tail"/>
    <property type="match status" value="1"/>
</dbReference>
<dbReference type="InterPro" id="IPR035986">
    <property type="entry name" value="PKD_dom_sf"/>
</dbReference>
<evidence type="ECO:0000256" key="2">
    <source>
        <dbReference type="ARBA" id="ARBA00022670"/>
    </source>
</evidence>
<dbReference type="PROSITE" id="PS51892">
    <property type="entry name" value="SUBTILASE"/>
    <property type="match status" value="1"/>
</dbReference>
<dbReference type="OrthoDB" id="9813435at2"/>
<dbReference type="InterPro" id="IPR036852">
    <property type="entry name" value="Peptidase_S8/S53_dom_sf"/>
</dbReference>
<keyword evidence="3 6" id="KW-0378">Hydrolase</keyword>
<feature type="active site" description="Charge relay system" evidence="5 6">
    <location>
        <position position="265"/>
    </location>
</feature>
<dbReference type="SUPFAM" id="SSF49299">
    <property type="entry name" value="PKD domain"/>
    <property type="match status" value="4"/>
</dbReference>
<evidence type="ECO:0000256" key="7">
    <source>
        <dbReference type="SAM" id="MobiDB-lite"/>
    </source>
</evidence>
<dbReference type="Pfam" id="PF18962">
    <property type="entry name" value="Por_Secre_tail"/>
    <property type="match status" value="1"/>
</dbReference>
<evidence type="ECO:0000256" key="3">
    <source>
        <dbReference type="ARBA" id="ARBA00022801"/>
    </source>
</evidence>
<dbReference type="PRINTS" id="PR00723">
    <property type="entry name" value="SUBTILISIN"/>
</dbReference>
<dbReference type="InterPro" id="IPR050131">
    <property type="entry name" value="Peptidase_S8_subtilisin-like"/>
</dbReference>
<name>A0A1I7KSH0_9BACT</name>
<dbReference type="InterPro" id="IPR013783">
    <property type="entry name" value="Ig-like_fold"/>
</dbReference>
<keyword evidence="4 6" id="KW-0720">Serine protease</keyword>
<dbReference type="InterPro" id="IPR000209">
    <property type="entry name" value="Peptidase_S8/S53_dom"/>
</dbReference>
<dbReference type="PANTHER" id="PTHR43806">
    <property type="entry name" value="PEPTIDASE S8"/>
    <property type="match status" value="1"/>
</dbReference>
<dbReference type="RefSeq" id="WP_068839131.1">
    <property type="nucleotide sequence ID" value="NZ_BMXC01000007.1"/>
</dbReference>
<reference evidence="11" key="1">
    <citation type="submission" date="2016-10" db="EMBL/GenBank/DDBJ databases">
        <authorList>
            <person name="Varghese N."/>
        </authorList>
    </citation>
    <scope>NUCLEOTIDE SEQUENCE [LARGE SCALE GENOMIC DNA]</scope>
    <source>
        <strain evidence="11">DSM 18820</strain>
    </source>
</reference>
<dbReference type="PANTHER" id="PTHR43806:SF11">
    <property type="entry name" value="CEREVISIN-RELATED"/>
    <property type="match status" value="1"/>
</dbReference>
<protein>
    <submittedName>
        <fullName evidence="10">Por secretion system C-terminal sorting domain-containing protein</fullName>
    </submittedName>
</protein>
<feature type="domain" description="PKD" evidence="9">
    <location>
        <begin position="1118"/>
        <end position="1212"/>
    </location>
</feature>
<dbReference type="InterPro" id="IPR026444">
    <property type="entry name" value="Secre_tail"/>
</dbReference>
<keyword evidence="11" id="KW-1185">Reference proteome</keyword>
<dbReference type="GO" id="GO:0006508">
    <property type="term" value="P:proteolysis"/>
    <property type="evidence" value="ECO:0007669"/>
    <property type="project" value="UniProtKB-KW"/>
</dbReference>
<dbReference type="InterPro" id="IPR023828">
    <property type="entry name" value="Peptidase_S8_Ser-AS"/>
</dbReference>